<proteinExistence type="predicted"/>
<dbReference type="AlphaFoldDB" id="A0A077ZBF6"/>
<dbReference type="STRING" id="36087.A0A077ZBF6"/>
<dbReference type="EMBL" id="HG806094">
    <property type="protein sequence ID" value="CDW56908.1"/>
    <property type="molecule type" value="Genomic_DNA"/>
</dbReference>
<evidence type="ECO:0000313" key="2">
    <source>
        <dbReference type="Proteomes" id="UP000030665"/>
    </source>
</evidence>
<organism evidence="1 2">
    <name type="scientific">Trichuris trichiura</name>
    <name type="common">Whipworm</name>
    <name type="synonym">Trichocephalus trichiurus</name>
    <dbReference type="NCBI Taxonomy" id="36087"/>
    <lineage>
        <taxon>Eukaryota</taxon>
        <taxon>Metazoa</taxon>
        <taxon>Ecdysozoa</taxon>
        <taxon>Nematoda</taxon>
        <taxon>Enoplea</taxon>
        <taxon>Dorylaimia</taxon>
        <taxon>Trichinellida</taxon>
        <taxon>Trichuridae</taxon>
        <taxon>Trichuris</taxon>
    </lineage>
</organism>
<accession>A0A077ZBF6</accession>
<dbReference type="OrthoDB" id="435275at2759"/>
<dbReference type="Proteomes" id="UP000030665">
    <property type="component" value="Unassembled WGS sequence"/>
</dbReference>
<sequence length="56" mass="6406">MSKLTFRARALDCIKRLSLYRKEQLPDLAEYAANQRSVPAMPSGMEKEEEMVALSM</sequence>
<evidence type="ECO:0000313" key="1">
    <source>
        <dbReference type="EMBL" id="CDW56908.1"/>
    </source>
</evidence>
<keyword evidence="2" id="KW-1185">Reference proteome</keyword>
<reference evidence="1" key="1">
    <citation type="submission" date="2014-01" db="EMBL/GenBank/DDBJ databases">
        <authorList>
            <person name="Aslett M."/>
        </authorList>
    </citation>
    <scope>NUCLEOTIDE SEQUENCE</scope>
</reference>
<protein>
    <submittedName>
        <fullName evidence="1">Uncharacterized protein</fullName>
    </submittedName>
</protein>
<name>A0A077ZBF6_TRITR</name>
<reference evidence="1" key="2">
    <citation type="submission" date="2014-03" db="EMBL/GenBank/DDBJ databases">
        <title>The whipworm genome and dual-species transcriptomics of an intimate host-pathogen interaction.</title>
        <authorList>
            <person name="Foth B.J."/>
            <person name="Tsai I.J."/>
            <person name="Reid A.J."/>
            <person name="Bancroft A.J."/>
            <person name="Nichol S."/>
            <person name="Tracey A."/>
            <person name="Holroyd N."/>
            <person name="Cotton J.A."/>
            <person name="Stanley E.J."/>
            <person name="Zarowiecki M."/>
            <person name="Liu J.Z."/>
            <person name="Huckvale T."/>
            <person name="Cooper P.J."/>
            <person name="Grencis R.K."/>
            <person name="Berriman M."/>
        </authorList>
    </citation>
    <scope>NUCLEOTIDE SEQUENCE [LARGE SCALE GENOMIC DNA]</scope>
</reference>
<gene>
    <name evidence="1" type="ORF">TTRE_0000519101</name>
</gene>